<feature type="compositionally biased region" description="Basic and acidic residues" evidence="5">
    <location>
        <begin position="176"/>
        <end position="187"/>
    </location>
</feature>
<dbReference type="GO" id="GO:0019212">
    <property type="term" value="F:phosphatase inhibitor activity"/>
    <property type="evidence" value="ECO:0007669"/>
    <property type="project" value="TreeGrafter"/>
</dbReference>
<feature type="domain" description="DUF3835" evidence="6">
    <location>
        <begin position="294"/>
        <end position="316"/>
    </location>
</feature>
<dbReference type="Pfam" id="PF12927">
    <property type="entry name" value="DUF3835"/>
    <property type="match status" value="2"/>
</dbReference>
<dbReference type="InterPro" id="IPR004127">
    <property type="entry name" value="Prefoldin_subunit_alpha"/>
</dbReference>
<dbReference type="EMBL" id="MCFE01000003">
    <property type="protein sequence ID" value="ORY08166.1"/>
    <property type="molecule type" value="Genomic_DNA"/>
</dbReference>
<dbReference type="AlphaFoldDB" id="A0A1Y1ZD85"/>
<reference evidence="7 8" key="1">
    <citation type="submission" date="2016-07" db="EMBL/GenBank/DDBJ databases">
        <title>Pervasive Adenine N6-methylation of Active Genes in Fungi.</title>
        <authorList>
            <consortium name="DOE Joint Genome Institute"/>
            <person name="Mondo S.J."/>
            <person name="Dannebaum R.O."/>
            <person name="Kuo R.C."/>
            <person name="Labutti K."/>
            <person name="Haridas S."/>
            <person name="Kuo A."/>
            <person name="Salamov A."/>
            <person name="Ahrendt S.R."/>
            <person name="Lipzen A."/>
            <person name="Sullivan W."/>
            <person name="Andreopoulos W.B."/>
            <person name="Clum A."/>
            <person name="Lindquist E."/>
            <person name="Daum C."/>
            <person name="Ramamoorthy G.K."/>
            <person name="Gryganskyi A."/>
            <person name="Culley D."/>
            <person name="Magnuson J.K."/>
            <person name="James T.Y."/>
            <person name="O'Malley M.A."/>
            <person name="Stajich J.E."/>
            <person name="Spatafora J.W."/>
            <person name="Visel A."/>
            <person name="Grigoriev I.V."/>
        </authorList>
    </citation>
    <scope>NUCLEOTIDE SEQUENCE [LARGE SCALE GENOMIC DNA]</scope>
    <source>
        <strain evidence="7 8">CBS 931.73</strain>
    </source>
</reference>
<dbReference type="GO" id="GO:0000122">
    <property type="term" value="P:negative regulation of transcription by RNA polymerase II"/>
    <property type="evidence" value="ECO:0007669"/>
    <property type="project" value="TreeGrafter"/>
</dbReference>
<dbReference type="PANTHER" id="PTHR15111">
    <property type="entry name" value="RNA POLYMERASE II SUBUNIT 5-MEDIATING PROTEIN NNX3"/>
    <property type="match status" value="1"/>
</dbReference>
<feature type="region of interest" description="Disordered" evidence="5">
    <location>
        <begin position="155"/>
        <end position="261"/>
    </location>
</feature>
<dbReference type="PANTHER" id="PTHR15111:SF0">
    <property type="entry name" value="UNCONVENTIONAL PREFOLDIN RPB5 INTERACTOR 1"/>
    <property type="match status" value="1"/>
</dbReference>
<dbReference type="NCBIfam" id="TIGR00293">
    <property type="entry name" value="prefoldin subunit alpha"/>
    <property type="match status" value="1"/>
</dbReference>
<dbReference type="CDD" id="cd23159">
    <property type="entry name" value="Prefoldin_URI1"/>
    <property type="match status" value="1"/>
</dbReference>
<dbReference type="Proteomes" id="UP000193498">
    <property type="component" value="Unassembled WGS sequence"/>
</dbReference>
<dbReference type="GO" id="GO:0003714">
    <property type="term" value="F:transcription corepressor activity"/>
    <property type="evidence" value="ECO:0007669"/>
    <property type="project" value="TreeGrafter"/>
</dbReference>
<dbReference type="InterPro" id="IPR024325">
    <property type="entry name" value="DUF3835"/>
</dbReference>
<evidence type="ECO:0000256" key="4">
    <source>
        <dbReference type="SAM" id="Coils"/>
    </source>
</evidence>
<keyword evidence="4" id="KW-0175">Coiled coil</keyword>
<evidence type="ECO:0000256" key="5">
    <source>
        <dbReference type="SAM" id="MobiDB-lite"/>
    </source>
</evidence>
<feature type="compositionally biased region" description="Polar residues" evidence="5">
    <location>
        <begin position="293"/>
        <end position="302"/>
    </location>
</feature>
<dbReference type="GO" id="GO:0003682">
    <property type="term" value="F:chromatin binding"/>
    <property type="evidence" value="ECO:0007669"/>
    <property type="project" value="TreeGrafter"/>
</dbReference>
<gene>
    <name evidence="7" type="ORF">K493DRAFT_309958</name>
</gene>
<comment type="similarity">
    <text evidence="3">Belongs to the RNA polymerase II subunit 5-mediating protein family.</text>
</comment>
<organism evidence="7 8">
    <name type="scientific">Basidiobolus meristosporus CBS 931.73</name>
    <dbReference type="NCBI Taxonomy" id="1314790"/>
    <lineage>
        <taxon>Eukaryota</taxon>
        <taxon>Fungi</taxon>
        <taxon>Fungi incertae sedis</taxon>
        <taxon>Zoopagomycota</taxon>
        <taxon>Entomophthoromycotina</taxon>
        <taxon>Basidiobolomycetes</taxon>
        <taxon>Basidiobolales</taxon>
        <taxon>Basidiobolaceae</taxon>
        <taxon>Basidiobolus</taxon>
    </lineage>
</organism>
<evidence type="ECO:0000259" key="6">
    <source>
        <dbReference type="Pfam" id="PF12927"/>
    </source>
</evidence>
<dbReference type="STRING" id="1314790.A0A1Y1ZD85"/>
<evidence type="ECO:0000313" key="7">
    <source>
        <dbReference type="EMBL" id="ORY08166.1"/>
    </source>
</evidence>
<comment type="subcellular location">
    <subcellularLocation>
        <location evidence="1">Nucleus</location>
    </subcellularLocation>
</comment>
<evidence type="ECO:0000256" key="1">
    <source>
        <dbReference type="ARBA" id="ARBA00004123"/>
    </source>
</evidence>
<dbReference type="Gene3D" id="1.10.287.370">
    <property type="match status" value="1"/>
</dbReference>
<feature type="compositionally biased region" description="Acidic residues" evidence="5">
    <location>
        <begin position="191"/>
        <end position="223"/>
    </location>
</feature>
<dbReference type="InterPro" id="IPR052255">
    <property type="entry name" value="RNA_pol_II_subunit5-mediator"/>
</dbReference>
<keyword evidence="2" id="KW-0539">Nucleus</keyword>
<dbReference type="OrthoDB" id="21413at2759"/>
<sequence length="427" mass="48775">MSAENVDKVDVSELKLYAERVRATLKQTQEEIERWRTYSADYEASQNTLLKLPEETSYEVMVPLGKLAFMPGKLIHTNEVLALLGDNWFAERSCKQAVEIIGRRKEMVDQNIKTLEDRLKDLKQKFGLTPELFGTQETGEVNEEGLKYMEIREEYNPEEEEKERPVTHRVPTVKPQKSEEELKEDQKLLNIEEEEEEEPEEEGEGDEEDDEDEEEEEEEEAEQEGGMMNEPETSKSKPVKKVTFSPDVVDDSSDSSKIQNPADIYRRMLSAVKKSEAPPDLVIPENEKPQVIDNVSSSTNENPKPKKVSRFKAARMGVESSESELNNIPQVPSKRRSKDIPQVGSVMKGAVVEKEGAPTMEEDIEEDMLMREVTNEYHRRRQDFISANSGFASVNNENLEYVEPNKPAKKVSKFKAARLGQKPSSEL</sequence>
<feature type="region of interest" description="Disordered" evidence="5">
    <location>
        <begin position="279"/>
        <end position="362"/>
    </location>
</feature>
<feature type="domain" description="DUF3835" evidence="6">
    <location>
        <begin position="351"/>
        <end position="419"/>
    </location>
</feature>
<dbReference type="InterPro" id="IPR009053">
    <property type="entry name" value="Prefoldin"/>
</dbReference>
<feature type="coiled-coil region" evidence="4">
    <location>
        <begin position="11"/>
        <end position="38"/>
    </location>
</feature>
<dbReference type="Pfam" id="PF02996">
    <property type="entry name" value="Prefoldin"/>
    <property type="match status" value="1"/>
</dbReference>
<evidence type="ECO:0000256" key="2">
    <source>
        <dbReference type="ARBA" id="ARBA00023242"/>
    </source>
</evidence>
<proteinExistence type="inferred from homology"/>
<keyword evidence="8" id="KW-1185">Reference proteome</keyword>
<accession>A0A1Y1ZD85</accession>
<dbReference type="GO" id="GO:0005634">
    <property type="term" value="C:nucleus"/>
    <property type="evidence" value="ECO:0007669"/>
    <property type="project" value="UniProtKB-SubCell"/>
</dbReference>
<dbReference type="InParanoid" id="A0A1Y1ZD85"/>
<dbReference type="SUPFAM" id="SSF46579">
    <property type="entry name" value="Prefoldin"/>
    <property type="match status" value="1"/>
</dbReference>
<comment type="caution">
    <text evidence="7">The sequence shown here is derived from an EMBL/GenBank/DDBJ whole genome shotgun (WGS) entry which is preliminary data.</text>
</comment>
<protein>
    <recommendedName>
        <fullName evidence="6">DUF3835 domain-containing protein</fullName>
    </recommendedName>
</protein>
<evidence type="ECO:0000313" key="8">
    <source>
        <dbReference type="Proteomes" id="UP000193498"/>
    </source>
</evidence>
<name>A0A1Y1ZD85_9FUNG</name>
<evidence type="ECO:0000256" key="3">
    <source>
        <dbReference type="ARBA" id="ARBA00038295"/>
    </source>
</evidence>